<keyword evidence="3 13" id="KW-0846">Cobalamin</keyword>
<dbReference type="Gene3D" id="3.20.70.20">
    <property type="match status" value="1"/>
</dbReference>
<keyword evidence="4 13" id="KW-0237">DNA synthesis</keyword>
<dbReference type="SUPFAM" id="SSF51998">
    <property type="entry name" value="PFL-like glycyl radical enzymes"/>
    <property type="match status" value="1"/>
</dbReference>
<dbReference type="InterPro" id="IPR000788">
    <property type="entry name" value="RNR_lg_C"/>
</dbReference>
<feature type="region of interest" description="Disordered" evidence="15">
    <location>
        <begin position="1"/>
        <end position="21"/>
    </location>
</feature>
<dbReference type="Pfam" id="PF03477">
    <property type="entry name" value="ATP-cone"/>
    <property type="match status" value="1"/>
</dbReference>
<dbReference type="Pfam" id="PF02867">
    <property type="entry name" value="Ribonuc_red_lgC"/>
    <property type="match status" value="2"/>
</dbReference>
<dbReference type="SUPFAM" id="SSF48168">
    <property type="entry name" value="R1 subunit of ribonucleotide reductase, N-terminal domain"/>
    <property type="match status" value="1"/>
</dbReference>
<evidence type="ECO:0000256" key="9">
    <source>
        <dbReference type="ARBA" id="ARBA00023157"/>
    </source>
</evidence>
<comment type="catalytic activity">
    <reaction evidence="11 13">
        <text>a 2'-deoxyribonucleoside 5'-diphosphate + [thioredoxin]-disulfide + H2O = a ribonucleoside 5'-diphosphate + [thioredoxin]-dithiol</text>
        <dbReference type="Rhea" id="RHEA:23252"/>
        <dbReference type="Rhea" id="RHEA-COMP:10698"/>
        <dbReference type="Rhea" id="RHEA-COMP:10700"/>
        <dbReference type="ChEBI" id="CHEBI:15377"/>
        <dbReference type="ChEBI" id="CHEBI:29950"/>
        <dbReference type="ChEBI" id="CHEBI:50058"/>
        <dbReference type="ChEBI" id="CHEBI:57930"/>
        <dbReference type="ChEBI" id="CHEBI:73316"/>
        <dbReference type="EC" id="1.17.4.1"/>
    </reaction>
</comment>
<keyword evidence="7 13" id="KW-0560">Oxidoreductase</keyword>
<evidence type="ECO:0000256" key="13">
    <source>
        <dbReference type="RuleBase" id="RU364064"/>
    </source>
</evidence>
<keyword evidence="9" id="KW-1015">Disulfide bond</keyword>
<gene>
    <name evidence="17" type="ORF">COT80_01435</name>
</gene>
<dbReference type="PRINTS" id="PR01183">
    <property type="entry name" value="RIBORDTASEM1"/>
</dbReference>
<dbReference type="PANTHER" id="PTHR43371">
    <property type="entry name" value="VITAMIN B12-DEPENDENT RIBONUCLEOTIDE REDUCTASE"/>
    <property type="match status" value="1"/>
</dbReference>
<dbReference type="PANTHER" id="PTHR43371:SF1">
    <property type="entry name" value="RIBONUCLEOSIDE-DIPHOSPHATE REDUCTASE"/>
    <property type="match status" value="1"/>
</dbReference>
<dbReference type="GO" id="GO:0005524">
    <property type="term" value="F:ATP binding"/>
    <property type="evidence" value="ECO:0007669"/>
    <property type="project" value="UniProtKB-UniRule"/>
</dbReference>
<evidence type="ECO:0000256" key="12">
    <source>
        <dbReference type="PROSITE-ProRule" id="PRU00492"/>
    </source>
</evidence>
<dbReference type="InterPro" id="IPR013509">
    <property type="entry name" value="RNR_lsu_N"/>
</dbReference>
<evidence type="ECO:0000313" key="18">
    <source>
        <dbReference type="Proteomes" id="UP000229056"/>
    </source>
</evidence>
<evidence type="ECO:0000256" key="1">
    <source>
        <dbReference type="ARBA" id="ARBA00001922"/>
    </source>
</evidence>
<keyword evidence="5 12" id="KW-0547">Nucleotide-binding</keyword>
<comment type="caution">
    <text evidence="17">The sequence shown here is derived from an EMBL/GenBank/DDBJ whole genome shotgun (WGS) entry which is preliminary data.</text>
</comment>
<keyword evidence="10 13" id="KW-0170">Cobalt</keyword>
<dbReference type="Proteomes" id="UP000229056">
    <property type="component" value="Unassembled WGS sequence"/>
</dbReference>
<evidence type="ECO:0000256" key="6">
    <source>
        <dbReference type="ARBA" id="ARBA00022840"/>
    </source>
</evidence>
<name>A0A2H0W4D0_9BACT</name>
<dbReference type="InterPro" id="IPR013344">
    <property type="entry name" value="RNR_NrdJ/NrdZ"/>
</dbReference>
<dbReference type="NCBIfam" id="TIGR02504">
    <property type="entry name" value="NrdJ_Z"/>
    <property type="match status" value="1"/>
</dbReference>
<comment type="similarity">
    <text evidence="2 13">Belongs to the ribonucleoside diphosphate reductase class-2 family.</text>
</comment>
<keyword evidence="14" id="KW-0175">Coiled coil</keyword>
<proteinExistence type="inferred from homology"/>
<evidence type="ECO:0000256" key="4">
    <source>
        <dbReference type="ARBA" id="ARBA00022634"/>
    </source>
</evidence>
<dbReference type="InterPro" id="IPR005144">
    <property type="entry name" value="ATP-cone_dom"/>
</dbReference>
<feature type="coiled-coil region" evidence="14">
    <location>
        <begin position="160"/>
        <end position="187"/>
    </location>
</feature>
<dbReference type="AlphaFoldDB" id="A0A2H0W4D0"/>
<organism evidence="17 18">
    <name type="scientific">Candidatus Buchananbacteria bacterium CG10_big_fil_rev_8_21_14_0_10_33_19</name>
    <dbReference type="NCBI Taxonomy" id="1974525"/>
    <lineage>
        <taxon>Bacteria</taxon>
        <taxon>Candidatus Buchananiibacteriota</taxon>
    </lineage>
</organism>
<dbReference type="GO" id="GO:0004748">
    <property type="term" value="F:ribonucleoside-diphosphate reductase activity, thioredoxin disulfide as acceptor"/>
    <property type="evidence" value="ECO:0007669"/>
    <property type="project" value="UniProtKB-EC"/>
</dbReference>
<dbReference type="GO" id="GO:0071897">
    <property type="term" value="P:DNA biosynthetic process"/>
    <property type="evidence" value="ECO:0007669"/>
    <property type="project" value="UniProtKB-KW"/>
</dbReference>
<evidence type="ECO:0000256" key="11">
    <source>
        <dbReference type="ARBA" id="ARBA00047754"/>
    </source>
</evidence>
<evidence type="ECO:0000256" key="15">
    <source>
        <dbReference type="SAM" id="MobiDB-lite"/>
    </source>
</evidence>
<keyword evidence="8" id="KW-0215">Deoxyribonucleotide synthesis</keyword>
<evidence type="ECO:0000256" key="5">
    <source>
        <dbReference type="ARBA" id="ARBA00022741"/>
    </source>
</evidence>
<dbReference type="UniPathway" id="UPA00326"/>
<evidence type="ECO:0000259" key="16">
    <source>
        <dbReference type="PROSITE" id="PS51161"/>
    </source>
</evidence>
<dbReference type="GO" id="GO:0031419">
    <property type="term" value="F:cobalamin binding"/>
    <property type="evidence" value="ECO:0007669"/>
    <property type="project" value="UniProtKB-KW"/>
</dbReference>
<dbReference type="EC" id="1.17.4.1" evidence="13"/>
<evidence type="ECO:0000256" key="10">
    <source>
        <dbReference type="ARBA" id="ARBA00023285"/>
    </source>
</evidence>
<feature type="domain" description="ATP-cone" evidence="16">
    <location>
        <begin position="22"/>
        <end position="115"/>
    </location>
</feature>
<dbReference type="PROSITE" id="PS51161">
    <property type="entry name" value="ATP_CONE"/>
    <property type="match status" value="1"/>
</dbReference>
<dbReference type="Pfam" id="PF00317">
    <property type="entry name" value="Ribonuc_red_lgN"/>
    <property type="match status" value="1"/>
</dbReference>
<dbReference type="InterPro" id="IPR008926">
    <property type="entry name" value="RNR_R1-su_N"/>
</dbReference>
<protein>
    <recommendedName>
        <fullName evidence="13">Vitamin B12-dependent ribonucleotide reductase</fullName>
        <ecNumber evidence="13">1.17.4.1</ecNumber>
    </recommendedName>
</protein>
<comment type="function">
    <text evidence="13">Catalyzes the reduction of ribonucleotides to deoxyribonucleotides. May function to provide a pool of deoxyribonucleotide precursors for DNA repair during oxygen limitation and/or for immediate growth after restoration of oxygen.</text>
</comment>
<dbReference type="GO" id="GO:0009263">
    <property type="term" value="P:deoxyribonucleotide biosynthetic process"/>
    <property type="evidence" value="ECO:0007669"/>
    <property type="project" value="UniProtKB-KW"/>
</dbReference>
<dbReference type="InterPro" id="IPR050862">
    <property type="entry name" value="RdRp_reductase_class-2"/>
</dbReference>
<dbReference type="EMBL" id="PEZY01000005">
    <property type="protein sequence ID" value="PIS06216.1"/>
    <property type="molecule type" value="Genomic_DNA"/>
</dbReference>
<evidence type="ECO:0000313" key="17">
    <source>
        <dbReference type="EMBL" id="PIS06216.1"/>
    </source>
</evidence>
<evidence type="ECO:0000256" key="2">
    <source>
        <dbReference type="ARBA" id="ARBA00007405"/>
    </source>
</evidence>
<dbReference type="CDD" id="cd02888">
    <property type="entry name" value="RNR_II_dimer"/>
    <property type="match status" value="1"/>
</dbReference>
<reference evidence="18" key="1">
    <citation type="submission" date="2017-09" db="EMBL/GenBank/DDBJ databases">
        <title>Depth-based differentiation of microbial function through sediment-hosted aquifers and enrichment of novel symbionts in the deep terrestrial subsurface.</title>
        <authorList>
            <person name="Probst A.J."/>
            <person name="Ladd B."/>
            <person name="Jarett J.K."/>
            <person name="Geller-Mcgrath D.E."/>
            <person name="Sieber C.M.K."/>
            <person name="Emerson J.B."/>
            <person name="Anantharaman K."/>
            <person name="Thomas B.C."/>
            <person name="Malmstrom R."/>
            <person name="Stieglmeier M."/>
            <person name="Klingl A."/>
            <person name="Woyke T."/>
            <person name="Ryan C.M."/>
            <person name="Banfield J.F."/>
        </authorList>
    </citation>
    <scope>NUCLEOTIDE SEQUENCE [LARGE SCALE GENOMIC DNA]</scope>
</reference>
<comment type="cofactor">
    <cofactor evidence="1 13">
        <name>adenosylcob(III)alamin</name>
        <dbReference type="ChEBI" id="CHEBI:18408"/>
    </cofactor>
</comment>
<evidence type="ECO:0000256" key="3">
    <source>
        <dbReference type="ARBA" id="ARBA00022628"/>
    </source>
</evidence>
<keyword evidence="6 12" id="KW-0067">ATP-binding</keyword>
<evidence type="ECO:0000256" key="14">
    <source>
        <dbReference type="SAM" id="Coils"/>
    </source>
</evidence>
<sequence length="788" mass="87618">MVDNSNNLPGSEDNVSESKTISKIRKRDGRVVDFNKDKIKQAIIKSFTASNNYDYNIVDNLVESVINILNNRYNAESIPSIEDIQNVVEIILIHSDLPAVAKNYIIYREERSKSRERQQGILDGLVTALPYSDNALKVMAKRYLKKDQNEKVIETPEQMMERVANSLAAVEQRYNKSSEKIAEIEKDFYEVLSNFEFTPAGRTLTNAGTELPVVANCIVLNISDSMTSIFDTLKDAALLQQSGSGLGFPFHTLRPAGSGAKKSRGVASGPVSFLKVYDRAFGVIKQQNRHGANMAVMSVEHPDILEFVHCKAREGEIKNFNISVGLTDRFMEAVEKNDESIWIPRFNGKDYPLHRVVRDEHDTILDIVEEKMTAREIFNEIISAAWSNGEPGCVFLDTVNKVNPLPGLGRIEACNPCGEQFLHDGDVCNLGSINLEKFAKNGEVLWERLKHVTKSAVRMLDNVTDITQYQAEKVNTVSKDNRRIGLGIMGFADMLYKLDIGYNTPEGFDMADKVMKTIQEASHQMSQELAEEKGVFKNYDKSVYQERGVKMRNAALTNIAPTGTISMTMDVSGGVEPYFALAYYYKHVLGGNVDLTYFNKHLEKALKENGCWSDSIKKQIINNGSLQNVAGIPDSVKKVFVTSMDISASDHIKMQAAFQKHCDNAISKTVNFPYSATKKDVMDGYLMAWRAGCKGCTVYRDGSRDKQILNIAKDEDKNKEQLDPNAGVTDEMPMVNQSKVVTNGHNPVKSANKKEVIASGVCPECGGAIMISEGCYTCQNCGVSACSI</sequence>
<evidence type="ECO:0000256" key="7">
    <source>
        <dbReference type="ARBA" id="ARBA00023002"/>
    </source>
</evidence>
<evidence type="ECO:0000256" key="8">
    <source>
        <dbReference type="ARBA" id="ARBA00023116"/>
    </source>
</evidence>
<accession>A0A2H0W4D0</accession>